<proteinExistence type="inferred from homology"/>
<protein>
    <submittedName>
        <fullName evidence="8">RNA polymerase sigma factor, sigma-70 family</fullName>
    </submittedName>
</protein>
<dbReference type="GO" id="GO:0003677">
    <property type="term" value="F:DNA binding"/>
    <property type="evidence" value="ECO:0007669"/>
    <property type="project" value="InterPro"/>
</dbReference>
<evidence type="ECO:0000313" key="8">
    <source>
        <dbReference type="EMBL" id="AGA24666.1"/>
    </source>
</evidence>
<dbReference type="HOGENOM" id="CLU_520626_0_0_0"/>
<dbReference type="KEGG" id="saci:Sinac_0215"/>
<keyword evidence="9" id="KW-1185">Reference proteome</keyword>
<dbReference type="AlphaFoldDB" id="L0D7N8"/>
<dbReference type="InterPro" id="IPR039425">
    <property type="entry name" value="RNA_pol_sigma-70-like"/>
</dbReference>
<feature type="compositionally biased region" description="Low complexity" evidence="5">
    <location>
        <begin position="486"/>
        <end position="500"/>
    </location>
</feature>
<dbReference type="GO" id="GO:0006352">
    <property type="term" value="P:DNA-templated transcription initiation"/>
    <property type="evidence" value="ECO:0007669"/>
    <property type="project" value="InterPro"/>
</dbReference>
<feature type="compositionally biased region" description="Polar residues" evidence="5">
    <location>
        <begin position="508"/>
        <end position="523"/>
    </location>
</feature>
<keyword evidence="3" id="KW-0731">Sigma factor</keyword>
<feature type="domain" description="RNA polymerase sigma-70 region 2" evidence="6">
    <location>
        <begin position="49"/>
        <end position="106"/>
    </location>
</feature>
<dbReference type="NCBIfam" id="TIGR02937">
    <property type="entry name" value="sigma70-ECF"/>
    <property type="match status" value="1"/>
</dbReference>
<dbReference type="SUPFAM" id="SSF88946">
    <property type="entry name" value="Sigma2 domain of RNA polymerase sigma factors"/>
    <property type="match status" value="1"/>
</dbReference>
<dbReference type="GO" id="GO:0016987">
    <property type="term" value="F:sigma factor activity"/>
    <property type="evidence" value="ECO:0007669"/>
    <property type="project" value="UniProtKB-KW"/>
</dbReference>
<dbReference type="Gene3D" id="1.10.10.10">
    <property type="entry name" value="Winged helix-like DNA-binding domain superfamily/Winged helix DNA-binding domain"/>
    <property type="match status" value="1"/>
</dbReference>
<dbReference type="InterPro" id="IPR013324">
    <property type="entry name" value="RNA_pol_sigma_r3/r4-like"/>
</dbReference>
<dbReference type="Pfam" id="PF04542">
    <property type="entry name" value="Sigma70_r2"/>
    <property type="match status" value="1"/>
</dbReference>
<accession>L0D7N8</accession>
<dbReference type="InterPro" id="IPR036388">
    <property type="entry name" value="WH-like_DNA-bd_sf"/>
</dbReference>
<dbReference type="Pfam" id="PF08281">
    <property type="entry name" value="Sigma70_r4_2"/>
    <property type="match status" value="1"/>
</dbReference>
<feature type="compositionally biased region" description="Polar residues" evidence="5">
    <location>
        <begin position="450"/>
        <end position="460"/>
    </location>
</feature>
<dbReference type="SUPFAM" id="SSF88659">
    <property type="entry name" value="Sigma3 and sigma4 domains of RNA polymerase sigma factors"/>
    <property type="match status" value="1"/>
</dbReference>
<keyword evidence="4" id="KW-0804">Transcription</keyword>
<evidence type="ECO:0000256" key="1">
    <source>
        <dbReference type="ARBA" id="ARBA00010641"/>
    </source>
</evidence>
<evidence type="ECO:0000313" key="9">
    <source>
        <dbReference type="Proteomes" id="UP000010798"/>
    </source>
</evidence>
<reference evidence="8 9" key="1">
    <citation type="submission" date="2012-02" db="EMBL/GenBank/DDBJ databases">
        <title>Complete sequence of chromosome of Singulisphaera acidiphila DSM 18658.</title>
        <authorList>
            <consortium name="US DOE Joint Genome Institute (JGI-PGF)"/>
            <person name="Lucas S."/>
            <person name="Copeland A."/>
            <person name="Lapidus A."/>
            <person name="Glavina del Rio T."/>
            <person name="Dalin E."/>
            <person name="Tice H."/>
            <person name="Bruce D."/>
            <person name="Goodwin L."/>
            <person name="Pitluck S."/>
            <person name="Peters L."/>
            <person name="Ovchinnikova G."/>
            <person name="Chertkov O."/>
            <person name="Kyrpides N."/>
            <person name="Mavromatis K."/>
            <person name="Ivanova N."/>
            <person name="Brettin T."/>
            <person name="Detter J.C."/>
            <person name="Han C."/>
            <person name="Larimer F."/>
            <person name="Land M."/>
            <person name="Hauser L."/>
            <person name="Markowitz V."/>
            <person name="Cheng J.-F."/>
            <person name="Hugenholtz P."/>
            <person name="Woyke T."/>
            <person name="Wu D."/>
            <person name="Tindall B."/>
            <person name="Pomrenke H."/>
            <person name="Brambilla E."/>
            <person name="Klenk H.-P."/>
            <person name="Eisen J.A."/>
        </authorList>
    </citation>
    <scope>NUCLEOTIDE SEQUENCE [LARGE SCALE GENOMIC DNA]</scope>
    <source>
        <strain evidence="9">ATCC BAA-1392 / DSM 18658 / VKM B-2454 / MOB10</strain>
    </source>
</reference>
<evidence type="ECO:0000256" key="5">
    <source>
        <dbReference type="SAM" id="MobiDB-lite"/>
    </source>
</evidence>
<feature type="domain" description="RNA polymerase sigma factor 70 region 4 type 2" evidence="7">
    <location>
        <begin position="144"/>
        <end position="194"/>
    </location>
</feature>
<sequence>MADARRTEVHRYLRGLFNVGTVAGLSDGELLDRFTARRGESAELAFAALVERHGPMVLRVCRKVLHDSDDAADAFQATFLVLARKAGSIHRRSSLGAYLHGVALRVANCNRLAVVRRRRHERTYAEKAGTAYQAKPPDDLGRVLHEELGRLPERFRGVAVLCDLEGKTYVEAAGLLGCPPGTVMSRLAEARRRLRGRLARRGLAPSAGALGAVLAAESAATAKGLPAALAEATIQAATRFAAGPATVGAVVSASVTTLTEGVLRAMFLTKLKSVAMLGLVGGVVATGAGVLAQVPEPLSQASPRLASEPAPQYPGPVTPADERLHSLENKLDRLLKVLEANAVKTSSPAALNSSVSSMRPGMGMASGMGMKRALGPPMDSGMGMTGSVSGGMNPLQLTNAVPERRNQAANLNLAQVDPNRVPNVEERLGMVEQRLDELVGRIERLEGSGLVNSSGEQSAQMMGGGVHTSSRRTAHTSESEASPDVSRSASPALPSPSIHSVAPIPTAPSRSSSDVLPDQSPQE</sequence>
<evidence type="ECO:0000259" key="6">
    <source>
        <dbReference type="Pfam" id="PF04542"/>
    </source>
</evidence>
<dbReference type="Gene3D" id="1.10.1740.10">
    <property type="match status" value="1"/>
</dbReference>
<dbReference type="eggNOG" id="COG1595">
    <property type="taxonomic scope" value="Bacteria"/>
</dbReference>
<keyword evidence="2" id="KW-0805">Transcription regulation</keyword>
<evidence type="ECO:0000256" key="2">
    <source>
        <dbReference type="ARBA" id="ARBA00023015"/>
    </source>
</evidence>
<evidence type="ECO:0000256" key="4">
    <source>
        <dbReference type="ARBA" id="ARBA00023163"/>
    </source>
</evidence>
<organism evidence="8 9">
    <name type="scientific">Singulisphaera acidiphila (strain ATCC BAA-1392 / DSM 18658 / VKM B-2454 / MOB10)</name>
    <dbReference type="NCBI Taxonomy" id="886293"/>
    <lineage>
        <taxon>Bacteria</taxon>
        <taxon>Pseudomonadati</taxon>
        <taxon>Planctomycetota</taxon>
        <taxon>Planctomycetia</taxon>
        <taxon>Isosphaerales</taxon>
        <taxon>Isosphaeraceae</taxon>
        <taxon>Singulisphaera</taxon>
    </lineage>
</organism>
<evidence type="ECO:0000256" key="3">
    <source>
        <dbReference type="ARBA" id="ARBA00023082"/>
    </source>
</evidence>
<dbReference type="InterPro" id="IPR007627">
    <property type="entry name" value="RNA_pol_sigma70_r2"/>
</dbReference>
<gene>
    <name evidence="8" type="ordered locus">Sinac_0215</name>
</gene>
<dbReference type="InterPro" id="IPR013325">
    <property type="entry name" value="RNA_pol_sigma_r2"/>
</dbReference>
<dbReference type="PANTHER" id="PTHR43133">
    <property type="entry name" value="RNA POLYMERASE ECF-TYPE SIGMA FACTO"/>
    <property type="match status" value="1"/>
</dbReference>
<dbReference type="InterPro" id="IPR013249">
    <property type="entry name" value="RNA_pol_sigma70_r4_t2"/>
</dbReference>
<name>L0D7N8_SINAD</name>
<dbReference type="RefSeq" id="WP_015243851.1">
    <property type="nucleotide sequence ID" value="NC_019892.1"/>
</dbReference>
<dbReference type="Proteomes" id="UP000010798">
    <property type="component" value="Chromosome"/>
</dbReference>
<dbReference type="EMBL" id="CP003364">
    <property type="protein sequence ID" value="AGA24666.1"/>
    <property type="molecule type" value="Genomic_DNA"/>
</dbReference>
<dbReference type="STRING" id="886293.Sinac_0215"/>
<dbReference type="PANTHER" id="PTHR43133:SF25">
    <property type="entry name" value="RNA POLYMERASE SIGMA FACTOR RFAY-RELATED"/>
    <property type="match status" value="1"/>
</dbReference>
<comment type="similarity">
    <text evidence="1">Belongs to the sigma-70 factor family. ECF subfamily.</text>
</comment>
<feature type="region of interest" description="Disordered" evidence="5">
    <location>
        <begin position="449"/>
        <end position="523"/>
    </location>
</feature>
<dbReference type="InterPro" id="IPR014284">
    <property type="entry name" value="RNA_pol_sigma-70_dom"/>
</dbReference>
<evidence type="ECO:0000259" key="7">
    <source>
        <dbReference type="Pfam" id="PF08281"/>
    </source>
</evidence>